<dbReference type="Gene3D" id="3.30.710.10">
    <property type="entry name" value="Potassium Channel Kv1.1, Chain A"/>
    <property type="match status" value="1"/>
</dbReference>
<evidence type="ECO:0000256" key="6">
    <source>
        <dbReference type="SAM" id="MobiDB-lite"/>
    </source>
</evidence>
<feature type="region of interest" description="Disordered" evidence="6">
    <location>
        <begin position="287"/>
        <end position="315"/>
    </location>
</feature>
<gene>
    <name evidence="8" type="ORF">HCN44_004381</name>
</gene>
<keyword evidence="3" id="KW-0863">Zinc-finger</keyword>
<evidence type="ECO:0000256" key="2">
    <source>
        <dbReference type="ARBA" id="ARBA00022723"/>
    </source>
</evidence>
<feature type="compositionally biased region" description="Polar residues" evidence="6">
    <location>
        <begin position="152"/>
        <end position="166"/>
    </location>
</feature>
<reference evidence="8 9" key="1">
    <citation type="submission" date="2020-08" db="EMBL/GenBank/DDBJ databases">
        <title>Aphidius gifuensis genome sequencing and assembly.</title>
        <authorList>
            <person name="Du Z."/>
        </authorList>
    </citation>
    <scope>NUCLEOTIDE SEQUENCE [LARGE SCALE GENOMIC DNA]</scope>
    <source>
        <strain evidence="8">YNYX2018</strain>
        <tissue evidence="8">Adults</tissue>
    </source>
</reference>
<dbReference type="SMART" id="SM00225">
    <property type="entry name" value="BTB"/>
    <property type="match status" value="1"/>
</dbReference>
<dbReference type="OrthoDB" id="2311693at2759"/>
<dbReference type="Gene3D" id="2.20.25.240">
    <property type="match status" value="1"/>
</dbReference>
<dbReference type="Pfam" id="PF04500">
    <property type="entry name" value="FLYWCH"/>
    <property type="match status" value="1"/>
</dbReference>
<dbReference type="InterPro" id="IPR000210">
    <property type="entry name" value="BTB/POZ_dom"/>
</dbReference>
<keyword evidence="9" id="KW-1185">Reference proteome</keyword>
<feature type="compositionally biased region" description="Polar residues" evidence="6">
    <location>
        <begin position="179"/>
        <end position="188"/>
    </location>
</feature>
<accession>A0A835CTC6</accession>
<feature type="domain" description="BTB" evidence="7">
    <location>
        <begin position="35"/>
        <end position="100"/>
    </location>
</feature>
<dbReference type="CDD" id="cd18315">
    <property type="entry name" value="BTB_POZ_BAB-like"/>
    <property type="match status" value="1"/>
</dbReference>
<evidence type="ECO:0000256" key="1">
    <source>
        <dbReference type="ARBA" id="ARBA00004123"/>
    </source>
</evidence>
<evidence type="ECO:0000256" key="3">
    <source>
        <dbReference type="ARBA" id="ARBA00022771"/>
    </source>
</evidence>
<dbReference type="InterPro" id="IPR051095">
    <property type="entry name" value="Dros_DevTransReg"/>
</dbReference>
<dbReference type="PANTHER" id="PTHR23110:SF99">
    <property type="entry name" value="BROAD-COMPLEX CORE PROTEIN ISOFORM 6"/>
    <property type="match status" value="1"/>
</dbReference>
<name>A0A835CTC6_APHGI</name>
<dbReference type="GO" id="GO:0008270">
    <property type="term" value="F:zinc ion binding"/>
    <property type="evidence" value="ECO:0007669"/>
    <property type="project" value="UniProtKB-KW"/>
</dbReference>
<comment type="caution">
    <text evidence="8">The sequence shown here is derived from an EMBL/GenBank/DDBJ whole genome shotgun (WGS) entry which is preliminary data.</text>
</comment>
<keyword evidence="4" id="KW-0862">Zinc</keyword>
<dbReference type="Pfam" id="PF00651">
    <property type="entry name" value="BTB"/>
    <property type="match status" value="1"/>
</dbReference>
<comment type="subcellular location">
    <subcellularLocation>
        <location evidence="1">Nucleus</location>
    </subcellularLocation>
</comment>
<protein>
    <recommendedName>
        <fullName evidence="7">BTB domain-containing protein</fullName>
    </recommendedName>
</protein>
<keyword evidence="5" id="KW-0539">Nucleus</keyword>
<keyword evidence="2" id="KW-0479">Metal-binding</keyword>
<dbReference type="SUPFAM" id="SSF54695">
    <property type="entry name" value="POZ domain"/>
    <property type="match status" value="1"/>
</dbReference>
<dbReference type="AlphaFoldDB" id="A0A835CTC6"/>
<dbReference type="PROSITE" id="PS50097">
    <property type="entry name" value="BTB"/>
    <property type="match status" value="1"/>
</dbReference>
<dbReference type="PANTHER" id="PTHR23110">
    <property type="entry name" value="BTB DOMAIN TRANSCRIPTION FACTOR"/>
    <property type="match status" value="1"/>
</dbReference>
<dbReference type="GO" id="GO:0005634">
    <property type="term" value="C:nucleus"/>
    <property type="evidence" value="ECO:0007669"/>
    <property type="project" value="UniProtKB-SubCell"/>
</dbReference>
<dbReference type="Proteomes" id="UP000639338">
    <property type="component" value="Unassembled WGS sequence"/>
</dbReference>
<evidence type="ECO:0000256" key="5">
    <source>
        <dbReference type="ARBA" id="ARBA00023242"/>
    </source>
</evidence>
<evidence type="ECO:0000259" key="7">
    <source>
        <dbReference type="PROSITE" id="PS50097"/>
    </source>
</evidence>
<dbReference type="GO" id="GO:0006357">
    <property type="term" value="P:regulation of transcription by RNA polymerase II"/>
    <property type="evidence" value="ECO:0007669"/>
    <property type="project" value="TreeGrafter"/>
</dbReference>
<evidence type="ECO:0000256" key="4">
    <source>
        <dbReference type="ARBA" id="ARBA00022833"/>
    </source>
</evidence>
<evidence type="ECO:0000313" key="8">
    <source>
        <dbReference type="EMBL" id="KAF7994909.1"/>
    </source>
</evidence>
<feature type="region of interest" description="Disordered" evidence="6">
    <location>
        <begin position="124"/>
        <end position="210"/>
    </location>
</feature>
<proteinExistence type="predicted"/>
<dbReference type="InterPro" id="IPR007588">
    <property type="entry name" value="Znf_FLYWCH"/>
</dbReference>
<sequence length="315" mass="35627">MAMTEIAEQFALRWNNFSHNLSSGFLSHLNNKDLVDVTIAVDGQLLQAHKLVLSVCSPYFQDIFKINPCKHPVVILKDIGFAEVESLLKFMYQGEVNVKQEELASFLKVAEALKVKGLTLDHNTINPIKPERSQKKRSQNSTVHSNSKRSRSSLNVNTKESTSLVTLSPKIESQDVDNDNTIKTSTNDSNKHDTSSKDITINLTNDDELDDTNDISEIRAASRNSSPEPVTYRLSARGRPQLVHEGYVYNLTSRSEVLNRSHYRCAEQHRGCRGKCAVIAERFMPTGVHEHNHEPGYQSEYDYRKKKGPDVEEQL</sequence>
<dbReference type="InterPro" id="IPR011333">
    <property type="entry name" value="SKP1/BTB/POZ_sf"/>
</dbReference>
<evidence type="ECO:0000313" key="9">
    <source>
        <dbReference type="Proteomes" id="UP000639338"/>
    </source>
</evidence>
<organism evidence="8 9">
    <name type="scientific">Aphidius gifuensis</name>
    <name type="common">Parasitoid wasp</name>
    <dbReference type="NCBI Taxonomy" id="684658"/>
    <lineage>
        <taxon>Eukaryota</taxon>
        <taxon>Metazoa</taxon>
        <taxon>Ecdysozoa</taxon>
        <taxon>Arthropoda</taxon>
        <taxon>Hexapoda</taxon>
        <taxon>Insecta</taxon>
        <taxon>Pterygota</taxon>
        <taxon>Neoptera</taxon>
        <taxon>Endopterygota</taxon>
        <taxon>Hymenoptera</taxon>
        <taxon>Apocrita</taxon>
        <taxon>Ichneumonoidea</taxon>
        <taxon>Braconidae</taxon>
        <taxon>Aphidiinae</taxon>
        <taxon>Aphidius</taxon>
    </lineage>
</organism>
<dbReference type="EMBL" id="JACMRX010000002">
    <property type="protein sequence ID" value="KAF7994909.1"/>
    <property type="molecule type" value="Genomic_DNA"/>
</dbReference>